<dbReference type="InterPro" id="IPR041616">
    <property type="entry name" value="PheRS_beta_core"/>
</dbReference>
<dbReference type="Gene3D" id="3.30.930.10">
    <property type="entry name" value="Bira Bifunctional Protein, Domain 2"/>
    <property type="match status" value="1"/>
</dbReference>
<dbReference type="PANTHER" id="PTHR10947">
    <property type="entry name" value="PHENYLALANYL-TRNA SYNTHETASE BETA CHAIN AND LEUCINE-RICH REPEAT-CONTAINING PROTEIN 47"/>
    <property type="match status" value="1"/>
</dbReference>
<accession>A0A1F5ZLZ2</accession>
<dbReference type="NCBIfam" id="TIGR00472">
    <property type="entry name" value="pheT_bact"/>
    <property type="match status" value="1"/>
</dbReference>
<dbReference type="GO" id="GO:0004826">
    <property type="term" value="F:phenylalanine-tRNA ligase activity"/>
    <property type="evidence" value="ECO:0007669"/>
    <property type="project" value="UniProtKB-UniRule"/>
</dbReference>
<dbReference type="Pfam" id="PF17759">
    <property type="entry name" value="tRNA_synthFbeta"/>
    <property type="match status" value="1"/>
</dbReference>
<dbReference type="HAMAP" id="MF_00283">
    <property type="entry name" value="Phe_tRNA_synth_beta1"/>
    <property type="match status" value="1"/>
</dbReference>
<evidence type="ECO:0000256" key="11">
    <source>
        <dbReference type="HAMAP-Rule" id="MF_00283"/>
    </source>
</evidence>
<dbReference type="InterPro" id="IPR020825">
    <property type="entry name" value="Phe-tRNA_synthase-like_B3/B4"/>
</dbReference>
<feature type="binding site" evidence="11">
    <location>
        <position position="364"/>
    </location>
    <ligand>
        <name>Mg(2+)</name>
        <dbReference type="ChEBI" id="CHEBI:18420"/>
        <note>shared with alpha subunit</note>
    </ligand>
</feature>
<evidence type="ECO:0000256" key="8">
    <source>
        <dbReference type="ARBA" id="ARBA00022917"/>
    </source>
</evidence>
<dbReference type="SUPFAM" id="SSF56037">
    <property type="entry name" value="PheT/TilS domain"/>
    <property type="match status" value="1"/>
</dbReference>
<evidence type="ECO:0000256" key="7">
    <source>
        <dbReference type="ARBA" id="ARBA00022842"/>
    </source>
</evidence>
<dbReference type="EMBL" id="MFJE01000056">
    <property type="protein sequence ID" value="OGG13345.1"/>
    <property type="molecule type" value="Genomic_DNA"/>
</dbReference>
<dbReference type="AlphaFoldDB" id="A0A1F5ZLZ2"/>
<feature type="binding site" evidence="11">
    <location>
        <position position="360"/>
    </location>
    <ligand>
        <name>Mg(2+)</name>
        <dbReference type="ChEBI" id="CHEBI:18420"/>
        <note>shared with alpha subunit</note>
    </ligand>
</feature>
<organism evidence="13 14">
    <name type="scientific">Candidatus Gottesmanbacteria bacterium RIFCSPHIGHO2_01_FULL_39_10</name>
    <dbReference type="NCBI Taxonomy" id="1798375"/>
    <lineage>
        <taxon>Bacteria</taxon>
        <taxon>Candidatus Gottesmaniibacteriota</taxon>
    </lineage>
</organism>
<dbReference type="Gene3D" id="3.50.40.10">
    <property type="entry name" value="Phenylalanyl-trna Synthetase, Chain B, domain 3"/>
    <property type="match status" value="1"/>
</dbReference>
<evidence type="ECO:0000256" key="9">
    <source>
        <dbReference type="ARBA" id="ARBA00023146"/>
    </source>
</evidence>
<evidence type="ECO:0000256" key="10">
    <source>
        <dbReference type="ARBA" id="ARBA00049255"/>
    </source>
</evidence>
<evidence type="ECO:0000256" key="1">
    <source>
        <dbReference type="ARBA" id="ARBA00008653"/>
    </source>
</evidence>
<dbReference type="PANTHER" id="PTHR10947:SF0">
    <property type="entry name" value="PHENYLALANINE--TRNA LIGASE BETA SUBUNIT"/>
    <property type="match status" value="1"/>
</dbReference>
<dbReference type="Proteomes" id="UP000177383">
    <property type="component" value="Unassembled WGS sequence"/>
</dbReference>
<dbReference type="CDD" id="cd00769">
    <property type="entry name" value="PheRS_beta_core"/>
    <property type="match status" value="1"/>
</dbReference>
<comment type="subunit">
    <text evidence="2 11">Tetramer of two alpha and two beta subunits.</text>
</comment>
<dbReference type="GO" id="GO:0006432">
    <property type="term" value="P:phenylalanyl-tRNA aminoacylation"/>
    <property type="evidence" value="ECO:0007669"/>
    <property type="project" value="UniProtKB-UniRule"/>
</dbReference>
<evidence type="ECO:0000256" key="2">
    <source>
        <dbReference type="ARBA" id="ARBA00011209"/>
    </source>
</evidence>
<evidence type="ECO:0000313" key="14">
    <source>
        <dbReference type="Proteomes" id="UP000177383"/>
    </source>
</evidence>
<feature type="binding site" evidence="11">
    <location>
        <position position="363"/>
    </location>
    <ligand>
        <name>Mg(2+)</name>
        <dbReference type="ChEBI" id="CHEBI:18420"/>
        <note>shared with alpha subunit</note>
    </ligand>
</feature>
<keyword evidence="3 11" id="KW-0436">Ligase</keyword>
<comment type="subcellular location">
    <subcellularLocation>
        <location evidence="11">Cytoplasm</location>
    </subcellularLocation>
</comment>
<dbReference type="SMART" id="SM00896">
    <property type="entry name" value="FDX-ACB"/>
    <property type="match status" value="1"/>
</dbReference>
<keyword evidence="11" id="KW-0963">Cytoplasm</keyword>
<comment type="similarity">
    <text evidence="1 11">Belongs to the phenylalanyl-tRNA synthetase beta subunit family. Type 1 subfamily.</text>
</comment>
<dbReference type="Gene3D" id="3.30.56.10">
    <property type="match status" value="2"/>
</dbReference>
<proteinExistence type="inferred from homology"/>
<dbReference type="GO" id="GO:0005524">
    <property type="term" value="F:ATP binding"/>
    <property type="evidence" value="ECO:0007669"/>
    <property type="project" value="UniProtKB-UniRule"/>
</dbReference>
<dbReference type="SMART" id="SM00874">
    <property type="entry name" value="B5"/>
    <property type="match status" value="1"/>
</dbReference>
<dbReference type="EC" id="6.1.1.20" evidence="11"/>
<keyword evidence="7 11" id="KW-0460">Magnesium</keyword>
<dbReference type="InterPro" id="IPR045864">
    <property type="entry name" value="aa-tRNA-synth_II/BPL/LPL"/>
</dbReference>
<sequence length="673" mass="76716">MNILIPDSWLREYIQTPATPKQIMEYLSLCGPTVEKITKVGADFVYEIEVTSNRVDMASVLGIAREAAAILPRFGIKAQLLSTTNYKLPTINYPSLPMDISDLQNNCNRILGVVMEIESVKPSKTHIKERLEKSGIRSLNNLVDITNYLMLELGHPSHVFDYDRIKTHKFIIRKAKKGEPIITLDNKKYLLSEDDVIIDDGTGRVIDLPGIMGTENSVVNDKTKRIIFFIESNKPEVIRKTSMRYGIRTMAATINEKHPDPELAKTALLRGIELYQELAGAKIKSEIIDIYPTKTLPKTIQVSTDFINERLGIKLPEKEITDILKSLNFKIESSKLLTINYKLQIIPPTYRQFDVTIPEDIVEEVARIYGYHNLPTTMLSGAIPATSSPQNLAIEEKIKIALKYWGHTETYHYSFYSKDLIQHVDLKTVDHLKVSNPLTEDTEFMRINLIPQMLETISKNQSHSESLQLFELSKVYIPRNNGLPSETSMLAVTNQSSFYHLKGIVEGLYEELGIKNFVSETINYKLSTINSHFFHPLQSLQFLKSDQLLGIIGKLHPALATAFGIKKDTFIAYLNIENMVKFYNPNKKYTPIPQYPPIIEDFTLPISPITPIGPIMENIYKLSNLVANVELVSKYHDKITLRITFQDPTKNLTIEEIKILRDKILKLSKNYKL</sequence>
<keyword evidence="8 11" id="KW-0648">Protein biosynthesis</keyword>
<dbReference type="SMART" id="SM00873">
    <property type="entry name" value="B3_4"/>
    <property type="match status" value="1"/>
</dbReference>
<evidence type="ECO:0000256" key="4">
    <source>
        <dbReference type="ARBA" id="ARBA00022723"/>
    </source>
</evidence>
<dbReference type="InterPro" id="IPR009061">
    <property type="entry name" value="DNA-bd_dom_put_sf"/>
</dbReference>
<keyword evidence="9 11" id="KW-0030">Aminoacyl-tRNA synthetase</keyword>
<dbReference type="SUPFAM" id="SSF55681">
    <property type="entry name" value="Class II aaRS and biotin synthetases"/>
    <property type="match status" value="1"/>
</dbReference>
<dbReference type="GO" id="GO:0003723">
    <property type="term" value="F:RNA binding"/>
    <property type="evidence" value="ECO:0007669"/>
    <property type="project" value="InterPro"/>
</dbReference>
<dbReference type="GO" id="GO:0009328">
    <property type="term" value="C:phenylalanine-tRNA ligase complex"/>
    <property type="evidence" value="ECO:0007669"/>
    <property type="project" value="TreeGrafter"/>
</dbReference>
<dbReference type="InterPro" id="IPR005147">
    <property type="entry name" value="tRNA_synthase_B5-dom"/>
</dbReference>
<evidence type="ECO:0000256" key="3">
    <source>
        <dbReference type="ARBA" id="ARBA00022598"/>
    </source>
</evidence>
<evidence type="ECO:0000256" key="6">
    <source>
        <dbReference type="ARBA" id="ARBA00022840"/>
    </source>
</evidence>
<dbReference type="Pfam" id="PF03483">
    <property type="entry name" value="B3_4"/>
    <property type="match status" value="1"/>
</dbReference>
<dbReference type="InterPro" id="IPR004532">
    <property type="entry name" value="Phe-tRNA-ligase_IIc_bsu_bact"/>
</dbReference>
<feature type="domain" description="B5" evidence="12">
    <location>
        <begin position="295"/>
        <end position="376"/>
    </location>
</feature>
<dbReference type="InterPro" id="IPR005146">
    <property type="entry name" value="B3/B4_tRNA-bd"/>
</dbReference>
<dbReference type="Gene3D" id="3.30.70.380">
    <property type="entry name" value="Ferrodoxin-fold anticodon-binding domain"/>
    <property type="match status" value="1"/>
</dbReference>
<comment type="cofactor">
    <cofactor evidence="11">
        <name>Mg(2+)</name>
        <dbReference type="ChEBI" id="CHEBI:18420"/>
    </cofactor>
    <text evidence="11">Binds 2 magnesium ions per tetramer.</text>
</comment>
<dbReference type="GO" id="GO:0000287">
    <property type="term" value="F:magnesium ion binding"/>
    <property type="evidence" value="ECO:0007669"/>
    <property type="project" value="UniProtKB-UniRule"/>
</dbReference>
<dbReference type="SUPFAM" id="SSF54991">
    <property type="entry name" value="Anticodon-binding domain of PheRS"/>
    <property type="match status" value="1"/>
</dbReference>
<evidence type="ECO:0000313" key="13">
    <source>
        <dbReference type="EMBL" id="OGG13345.1"/>
    </source>
</evidence>
<reference evidence="13 14" key="1">
    <citation type="journal article" date="2016" name="Nat. Commun.">
        <title>Thousands of microbial genomes shed light on interconnected biogeochemical processes in an aquifer system.</title>
        <authorList>
            <person name="Anantharaman K."/>
            <person name="Brown C.T."/>
            <person name="Hug L.A."/>
            <person name="Sharon I."/>
            <person name="Castelle C.J."/>
            <person name="Probst A.J."/>
            <person name="Thomas B.C."/>
            <person name="Singh A."/>
            <person name="Wilkins M.J."/>
            <person name="Karaoz U."/>
            <person name="Brodie E.L."/>
            <person name="Williams K.H."/>
            <person name="Hubbard S.S."/>
            <person name="Banfield J.F."/>
        </authorList>
    </citation>
    <scope>NUCLEOTIDE SEQUENCE [LARGE SCALE GENOMIC DNA]</scope>
</reference>
<dbReference type="Pfam" id="PF03484">
    <property type="entry name" value="B5"/>
    <property type="match status" value="1"/>
</dbReference>
<dbReference type="SUPFAM" id="SSF46955">
    <property type="entry name" value="Putative DNA-binding domain"/>
    <property type="match status" value="2"/>
</dbReference>
<feature type="binding site" evidence="11">
    <location>
        <position position="354"/>
    </location>
    <ligand>
        <name>Mg(2+)</name>
        <dbReference type="ChEBI" id="CHEBI:18420"/>
        <note>shared with alpha subunit</note>
    </ligand>
</feature>
<dbReference type="InterPro" id="IPR005121">
    <property type="entry name" value="Fdx_antiC-bd"/>
</dbReference>
<comment type="catalytic activity">
    <reaction evidence="10 11">
        <text>tRNA(Phe) + L-phenylalanine + ATP = L-phenylalanyl-tRNA(Phe) + AMP + diphosphate + H(+)</text>
        <dbReference type="Rhea" id="RHEA:19413"/>
        <dbReference type="Rhea" id="RHEA-COMP:9668"/>
        <dbReference type="Rhea" id="RHEA-COMP:9699"/>
        <dbReference type="ChEBI" id="CHEBI:15378"/>
        <dbReference type="ChEBI" id="CHEBI:30616"/>
        <dbReference type="ChEBI" id="CHEBI:33019"/>
        <dbReference type="ChEBI" id="CHEBI:58095"/>
        <dbReference type="ChEBI" id="CHEBI:78442"/>
        <dbReference type="ChEBI" id="CHEBI:78531"/>
        <dbReference type="ChEBI" id="CHEBI:456215"/>
        <dbReference type="EC" id="6.1.1.20"/>
    </reaction>
</comment>
<dbReference type="InterPro" id="IPR036690">
    <property type="entry name" value="Fdx_antiC-bd_sf"/>
</dbReference>
<keyword evidence="4 11" id="KW-0479">Metal-binding</keyword>
<dbReference type="PROSITE" id="PS51483">
    <property type="entry name" value="B5"/>
    <property type="match status" value="1"/>
</dbReference>
<evidence type="ECO:0000259" key="12">
    <source>
        <dbReference type="PROSITE" id="PS51483"/>
    </source>
</evidence>
<gene>
    <name evidence="11" type="primary">pheT</name>
    <name evidence="13" type="ORF">A2773_00955</name>
</gene>
<dbReference type="STRING" id="1798375.A2773_00955"/>
<keyword evidence="5 11" id="KW-0547">Nucleotide-binding</keyword>
<evidence type="ECO:0000256" key="5">
    <source>
        <dbReference type="ARBA" id="ARBA00022741"/>
    </source>
</evidence>
<dbReference type="InterPro" id="IPR045060">
    <property type="entry name" value="Phe-tRNA-ligase_IIc_bsu"/>
</dbReference>
<keyword evidence="6 11" id="KW-0067">ATP-binding</keyword>
<name>A0A1F5ZLZ2_9BACT</name>
<comment type="caution">
    <text evidence="13">The sequence shown here is derived from an EMBL/GenBank/DDBJ whole genome shotgun (WGS) entry which is preliminary data.</text>
</comment>
<protein>
    <recommendedName>
        <fullName evidence="11">Phenylalanine--tRNA ligase beta subunit</fullName>
        <ecNumber evidence="11">6.1.1.20</ecNumber>
    </recommendedName>
    <alternativeName>
        <fullName evidence="11">Phenylalanyl-tRNA synthetase beta subunit</fullName>
        <shortName evidence="11">PheRS</shortName>
    </alternativeName>
</protein>